<name>A0AAE9WVL7_PLAYO</name>
<dbReference type="InterPro" id="IPR009053">
    <property type="entry name" value="Prefoldin"/>
</dbReference>
<evidence type="ECO:0000313" key="3">
    <source>
        <dbReference type="Proteomes" id="UP001054126"/>
    </source>
</evidence>
<dbReference type="InterPro" id="IPR011599">
    <property type="entry name" value="PFD_alpha_archaea"/>
</dbReference>
<dbReference type="GO" id="GO:0005737">
    <property type="term" value="C:cytoplasm"/>
    <property type="evidence" value="ECO:0007669"/>
    <property type="project" value="TreeGrafter"/>
</dbReference>
<sequence>MNLYDALGNAAINEQTNEDFQKIILKSESFIDDVLHEHLRERQKKRDEILQDIFDMEILVANLKLLIDMKDQKEIETLTELGCDSYVYADILDKNKIFIQIGYEFYLEMSLESAIVFLKKKINLYEEKLTYWNKEIAKIKAHIQIVINIMNKIIFIFS</sequence>
<gene>
    <name evidence="2" type="ORF">Py17XNL_000900427</name>
</gene>
<dbReference type="InterPro" id="IPR004127">
    <property type="entry name" value="Prefoldin_subunit_alpha"/>
</dbReference>
<dbReference type="Gene3D" id="1.10.287.370">
    <property type="match status" value="1"/>
</dbReference>
<accession>A0AAE9WVL7</accession>
<dbReference type="PANTHER" id="PTHR12674:SF2">
    <property type="entry name" value="PREFOLDIN SUBUNIT 5"/>
    <property type="match status" value="1"/>
</dbReference>
<dbReference type="GO" id="GO:0006457">
    <property type="term" value="P:protein folding"/>
    <property type="evidence" value="ECO:0007669"/>
    <property type="project" value="InterPro"/>
</dbReference>
<evidence type="ECO:0000313" key="2">
    <source>
        <dbReference type="EMBL" id="WBY57572.1"/>
    </source>
</evidence>
<reference evidence="2" key="1">
    <citation type="submission" date="2023-01" db="EMBL/GenBank/DDBJ databases">
        <title>Long-Read Genome Assembly and Gene Model Annotations for the Rodent Malaria Parasite Plasmodium yoelii 17XNL.</title>
        <authorList>
            <person name="Mitchell G.J."/>
            <person name="Sebastian A."/>
            <person name="Albert I."/>
            <person name="Lindner S.E."/>
        </authorList>
    </citation>
    <scope>NUCLEOTIDE SEQUENCE</scope>
    <source>
        <strain evidence="2">17XNL clone 1.1</strain>
    </source>
</reference>
<protein>
    <submittedName>
        <fullName evidence="2">Prefoldin</fullName>
    </submittedName>
</protein>
<dbReference type="Proteomes" id="UP001054126">
    <property type="component" value="Chromosome 9"/>
</dbReference>
<dbReference type="GO" id="GO:0051082">
    <property type="term" value="F:unfolded protein binding"/>
    <property type="evidence" value="ECO:0007669"/>
    <property type="project" value="InterPro"/>
</dbReference>
<proteinExistence type="inferred from homology"/>
<dbReference type="Pfam" id="PF02996">
    <property type="entry name" value="Prefoldin"/>
    <property type="match status" value="1"/>
</dbReference>
<dbReference type="GO" id="GO:0016272">
    <property type="term" value="C:prefoldin complex"/>
    <property type="evidence" value="ECO:0007669"/>
    <property type="project" value="InterPro"/>
</dbReference>
<comment type="similarity">
    <text evidence="1">Belongs to the prefoldin subunit alpha family.</text>
</comment>
<dbReference type="AlphaFoldDB" id="A0AAE9WVL7"/>
<evidence type="ECO:0000256" key="1">
    <source>
        <dbReference type="ARBA" id="ARBA00010048"/>
    </source>
</evidence>
<dbReference type="SUPFAM" id="SSF46579">
    <property type="entry name" value="Prefoldin"/>
    <property type="match status" value="1"/>
</dbReference>
<dbReference type="EMBL" id="CP115533">
    <property type="protein sequence ID" value="WBY57572.1"/>
    <property type="molecule type" value="Genomic_DNA"/>
</dbReference>
<dbReference type="PANTHER" id="PTHR12674">
    <property type="entry name" value="PREFOLDIN SUBUNIT 5"/>
    <property type="match status" value="1"/>
</dbReference>
<organism evidence="2 3">
    <name type="scientific">Plasmodium yoelii yoelii</name>
    <dbReference type="NCBI Taxonomy" id="73239"/>
    <lineage>
        <taxon>Eukaryota</taxon>
        <taxon>Sar</taxon>
        <taxon>Alveolata</taxon>
        <taxon>Apicomplexa</taxon>
        <taxon>Aconoidasida</taxon>
        <taxon>Haemosporida</taxon>
        <taxon>Plasmodiidae</taxon>
        <taxon>Plasmodium</taxon>
        <taxon>Plasmodium (Vinckeia)</taxon>
    </lineage>
</organism>
<dbReference type="CDD" id="cd23158">
    <property type="entry name" value="Prefoldin_UXT"/>
    <property type="match status" value="1"/>
</dbReference>